<dbReference type="InterPro" id="IPR039417">
    <property type="entry name" value="Peptidase_C1A_papain-like"/>
</dbReference>
<dbReference type="PROSITE" id="PS00139">
    <property type="entry name" value="THIOL_PROTEASE_CYS"/>
    <property type="match status" value="1"/>
</dbReference>
<keyword evidence="3" id="KW-0677">Repeat</keyword>
<dbReference type="SMART" id="SM00645">
    <property type="entry name" value="Pept_C1"/>
    <property type="match status" value="1"/>
</dbReference>
<dbReference type="Gene3D" id="2.20.70.10">
    <property type="match status" value="2"/>
</dbReference>
<dbReference type="STRING" id="1890364.A0A2P6NUJ5"/>
<comment type="similarity">
    <text evidence="1">Belongs to the peptidase C1 family.</text>
</comment>
<dbReference type="SUPFAM" id="SSF48350">
    <property type="entry name" value="GTPase activation domain, GAP"/>
    <property type="match status" value="1"/>
</dbReference>
<dbReference type="InterPro" id="IPR025661">
    <property type="entry name" value="Pept_asp_AS"/>
</dbReference>
<name>A0A2P6NUJ5_9EUKA</name>
<feature type="domain" description="PH" evidence="6">
    <location>
        <begin position="628"/>
        <end position="726"/>
    </location>
</feature>
<feature type="domain" description="Rho-GAP" evidence="8">
    <location>
        <begin position="747"/>
        <end position="939"/>
    </location>
</feature>
<dbReference type="SUPFAM" id="SSF50729">
    <property type="entry name" value="PH domain-like"/>
    <property type="match status" value="1"/>
</dbReference>
<feature type="domain" description="WW" evidence="7">
    <location>
        <begin position="11"/>
        <end position="44"/>
    </location>
</feature>
<feature type="domain" description="WW" evidence="7">
    <location>
        <begin position="48"/>
        <end position="81"/>
    </location>
</feature>
<gene>
    <name evidence="10" type="ORF">PROFUN_04633</name>
</gene>
<dbReference type="OrthoDB" id="10259130at2759"/>
<dbReference type="SMART" id="SM00233">
    <property type="entry name" value="PH"/>
    <property type="match status" value="1"/>
</dbReference>
<dbReference type="Pfam" id="PF00024">
    <property type="entry name" value="PAN_1"/>
    <property type="match status" value="1"/>
</dbReference>
<dbReference type="Gene3D" id="3.50.4.10">
    <property type="entry name" value="Hepatocyte Growth Factor"/>
    <property type="match status" value="1"/>
</dbReference>
<dbReference type="InterPro" id="IPR003609">
    <property type="entry name" value="Pan_app"/>
</dbReference>
<feature type="compositionally biased region" description="Basic and acidic residues" evidence="5">
    <location>
        <begin position="296"/>
        <end position="305"/>
    </location>
</feature>
<dbReference type="InterPro" id="IPR001849">
    <property type="entry name" value="PH_domain"/>
</dbReference>
<dbReference type="InterPro" id="IPR011993">
    <property type="entry name" value="PH-like_dom_sf"/>
</dbReference>
<dbReference type="Gene3D" id="2.30.29.30">
    <property type="entry name" value="Pleckstrin-homology domain (PH domain)/Phosphotyrosine-binding domain (PTB)"/>
    <property type="match status" value="1"/>
</dbReference>
<evidence type="ECO:0000313" key="10">
    <source>
        <dbReference type="EMBL" id="PRP87606.1"/>
    </source>
</evidence>
<dbReference type="InterPro" id="IPR001202">
    <property type="entry name" value="WW_dom"/>
</dbReference>
<feature type="region of interest" description="Disordered" evidence="5">
    <location>
        <begin position="1321"/>
        <end position="1351"/>
    </location>
</feature>
<dbReference type="PROSITE" id="PS01159">
    <property type="entry name" value="WW_DOMAIN_1"/>
    <property type="match status" value="2"/>
</dbReference>
<dbReference type="CDD" id="cd00159">
    <property type="entry name" value="RhoGAP"/>
    <property type="match status" value="1"/>
</dbReference>
<dbReference type="PANTHER" id="PTHR12411">
    <property type="entry name" value="CYSTEINE PROTEASE FAMILY C1-RELATED"/>
    <property type="match status" value="1"/>
</dbReference>
<dbReference type="InterPro" id="IPR000198">
    <property type="entry name" value="RhoGAP_dom"/>
</dbReference>
<keyword evidence="11" id="KW-1185">Reference proteome</keyword>
<evidence type="ECO:0000256" key="3">
    <source>
        <dbReference type="ARBA" id="ARBA00022737"/>
    </source>
</evidence>
<evidence type="ECO:0000259" key="9">
    <source>
        <dbReference type="PROSITE" id="PS50948"/>
    </source>
</evidence>
<dbReference type="Pfam" id="PF00112">
    <property type="entry name" value="Peptidase_C1"/>
    <property type="match status" value="1"/>
</dbReference>
<dbReference type="GO" id="GO:0005576">
    <property type="term" value="C:extracellular region"/>
    <property type="evidence" value="ECO:0007669"/>
    <property type="project" value="InterPro"/>
</dbReference>
<dbReference type="SMART" id="SM00324">
    <property type="entry name" value="RhoGAP"/>
    <property type="match status" value="1"/>
</dbReference>
<dbReference type="Proteomes" id="UP000241769">
    <property type="component" value="Unassembled WGS sequence"/>
</dbReference>
<dbReference type="InterPro" id="IPR008936">
    <property type="entry name" value="Rho_GTPase_activation_prot"/>
</dbReference>
<reference evidence="10 11" key="1">
    <citation type="journal article" date="2018" name="Genome Biol. Evol.">
        <title>Multiple Roots of Fruiting Body Formation in Amoebozoa.</title>
        <authorList>
            <person name="Hillmann F."/>
            <person name="Forbes G."/>
            <person name="Novohradska S."/>
            <person name="Ferling I."/>
            <person name="Riege K."/>
            <person name="Groth M."/>
            <person name="Westermann M."/>
            <person name="Marz M."/>
            <person name="Spaller T."/>
            <person name="Winckler T."/>
            <person name="Schaap P."/>
            <person name="Glockner G."/>
        </authorList>
    </citation>
    <scope>NUCLEOTIDE SEQUENCE [LARGE SCALE GENOMIC DNA]</scope>
    <source>
        <strain evidence="10 11">Jena</strain>
    </source>
</reference>
<dbReference type="InParanoid" id="A0A2P6NUJ5"/>
<dbReference type="CDD" id="cd01100">
    <property type="entry name" value="APPLE_Factor_XI_like"/>
    <property type="match status" value="1"/>
</dbReference>
<proteinExistence type="inferred from homology"/>
<dbReference type="CDD" id="cd00201">
    <property type="entry name" value="WW"/>
    <property type="match status" value="2"/>
</dbReference>
<keyword evidence="2" id="KW-0343">GTPase activation</keyword>
<evidence type="ECO:0000256" key="1">
    <source>
        <dbReference type="ARBA" id="ARBA00008455"/>
    </source>
</evidence>
<dbReference type="InterPro" id="IPR000177">
    <property type="entry name" value="Apple"/>
</dbReference>
<dbReference type="Gene3D" id="1.10.555.10">
    <property type="entry name" value="Rho GTPase activation protein"/>
    <property type="match status" value="1"/>
</dbReference>
<dbReference type="PROSITE" id="PS50020">
    <property type="entry name" value="WW_DOMAIN_2"/>
    <property type="match status" value="2"/>
</dbReference>
<dbReference type="Pfam" id="PF00620">
    <property type="entry name" value="RhoGAP"/>
    <property type="match status" value="1"/>
</dbReference>
<feature type="compositionally biased region" description="Basic and acidic residues" evidence="5">
    <location>
        <begin position="452"/>
        <end position="465"/>
    </location>
</feature>
<evidence type="ECO:0000259" key="6">
    <source>
        <dbReference type="PROSITE" id="PS50003"/>
    </source>
</evidence>
<feature type="domain" description="Apple" evidence="9">
    <location>
        <begin position="1321"/>
        <end position="1400"/>
    </location>
</feature>
<feature type="compositionally biased region" description="Pro residues" evidence="5">
    <location>
        <begin position="343"/>
        <end position="359"/>
    </location>
</feature>
<keyword evidence="4" id="KW-1015">Disulfide bond</keyword>
<dbReference type="Pfam" id="PF00397">
    <property type="entry name" value="WW"/>
    <property type="match status" value="2"/>
</dbReference>
<evidence type="ECO:0000313" key="11">
    <source>
        <dbReference type="Proteomes" id="UP000241769"/>
    </source>
</evidence>
<dbReference type="PROSITE" id="PS50238">
    <property type="entry name" value="RHOGAP"/>
    <property type="match status" value="1"/>
</dbReference>
<dbReference type="InterPro" id="IPR038765">
    <property type="entry name" value="Papain-like_cys_pep_sf"/>
</dbReference>
<dbReference type="InterPro" id="IPR000668">
    <property type="entry name" value="Peptidase_C1A_C"/>
</dbReference>
<dbReference type="SMART" id="SM00223">
    <property type="entry name" value="APPLE"/>
    <property type="match status" value="1"/>
</dbReference>
<feature type="compositionally biased region" description="Low complexity" evidence="5">
    <location>
        <begin position="1324"/>
        <end position="1344"/>
    </location>
</feature>
<feature type="compositionally biased region" description="Pro residues" evidence="5">
    <location>
        <begin position="324"/>
        <end position="335"/>
    </location>
</feature>
<dbReference type="InterPro" id="IPR000169">
    <property type="entry name" value="Pept_cys_AS"/>
</dbReference>
<evidence type="ECO:0000259" key="8">
    <source>
        <dbReference type="PROSITE" id="PS50238"/>
    </source>
</evidence>
<dbReference type="SMART" id="SM00848">
    <property type="entry name" value="Inhibitor_I29"/>
    <property type="match status" value="1"/>
</dbReference>
<dbReference type="SUPFAM" id="SSF51045">
    <property type="entry name" value="WW domain"/>
    <property type="match status" value="2"/>
</dbReference>
<evidence type="ECO:0000256" key="5">
    <source>
        <dbReference type="SAM" id="MobiDB-lite"/>
    </source>
</evidence>
<dbReference type="GO" id="GO:0007165">
    <property type="term" value="P:signal transduction"/>
    <property type="evidence" value="ECO:0007669"/>
    <property type="project" value="InterPro"/>
</dbReference>
<dbReference type="PROSITE" id="PS50948">
    <property type="entry name" value="PAN"/>
    <property type="match status" value="1"/>
</dbReference>
<evidence type="ECO:0000259" key="7">
    <source>
        <dbReference type="PROSITE" id="PS50020"/>
    </source>
</evidence>
<feature type="region of interest" description="Disordered" evidence="5">
    <location>
        <begin position="296"/>
        <end position="359"/>
    </location>
</feature>
<feature type="region of interest" description="Disordered" evidence="5">
    <location>
        <begin position="421"/>
        <end position="440"/>
    </location>
</feature>
<dbReference type="EMBL" id="MDYQ01000019">
    <property type="protein sequence ID" value="PRP87606.1"/>
    <property type="molecule type" value="Genomic_DNA"/>
</dbReference>
<dbReference type="PROSITE" id="PS50003">
    <property type="entry name" value="PH_DOMAIN"/>
    <property type="match status" value="1"/>
</dbReference>
<dbReference type="Pfam" id="PF08246">
    <property type="entry name" value="Inhibitor_I29"/>
    <property type="match status" value="1"/>
</dbReference>
<dbReference type="GO" id="GO:0008234">
    <property type="term" value="F:cysteine-type peptidase activity"/>
    <property type="evidence" value="ECO:0007669"/>
    <property type="project" value="InterPro"/>
</dbReference>
<sequence length="1410" mass="154798">MASERVVIVQERLPLGWESAKDRNGKTYYIDHLNQSTTYADPRRISNSGLPAGWETATDSIGRNYYIDHTSRRTTYEDPRSSIPQQAAPIYVFGPNRAKSSVSNPEAIQMMRQAASSISQHQVWPPSAVAAAPRGNLSSSHYPVVNTFHQTLPTQSSPVGHPSGLIRTTSVTNTNVSPSVKNIQAKFSSAPHEPKKSVVISTVQKMEGVSTTNRPHATYIHSSSRAPSTTNLTKSFDSGTQAVPAQKMAGNRVNTPSIVLGGVKQAVQHINTTGTTQPHVSPRTSPSIVARKQALEKAGIKESDPAKTPPSVRMSPQQRKPSIVPTPTPPPPTPSTIPLTPAALPPTPSTMPSTPAVPPPTPITSHATVLPSTTSNVDSITTIEPSTTPFEELQGSEESGEGECLYPIPLLTLLELYESEHNELPSSQPQMEEESDTDGSFTAVSQYELHQQEDRGEMSYAERRSSQPPPVPPISGRRLSVESEHGMLNRASRSNSQEEAGFIAPPPTIYYDPPPTYDQHSEDFPVTRSRANTTGSRIDSVRGSVIIQPIPAFEIAFNKPDSKLIVQEMPARRDDSALQFTGQLAPTSIDRKVKKSFSDLEKRDSASGIIQFVAPPVRRVEPPLEGKQVIKEGWISIIRKRSHRKEKYIILTDAAVYYFNNEPAMTIPCPKPYKTIPLGPACETSSSFSDGRVFFHLRNAKKEHKWTVNREDEMRQWQDMIEGVIRGNSGDRKKTKPTKPSNPYFGAPLDVILQREREKGINLDVPLLVDIAVKALNVEQVLKTEGIFRISGSNTWIQQTRESFDRGAAIEFPPNTDCHAITSILKLYLRELPDPVITYEIHPKVLEAVRKKTVVSDAPVILSSLPPSHRMLLKTVLDLSAKICSRSAENRMSPSNLCIVMGPNLMKCKDITNPALIMEQTQDSNEFVKILLENWEGLLTESSLEVHLSLLERQLLWSYKTSQTCGWIAIIWMSKFSHVTSMSERSAATSRTRTVTMRVFVLFLIGLTLSAALIDHETKEEFKDFLKKFGKHYDNPVEYAKRLAIFAKSRAEQIAHNIKFKNGDAGWEQELTEFADETKEEFLKHLGLPPGPPPNVTGEYITADAFFEGKTVKRGLIDWRAQGKVGPVKNQGHCGSCWTFSATAVVETCVARATGSIPDVSEQQFQDCLASRKCSPGGGWPSNALDYTKKQGQAFEQDYPYTQRDGSCHTTQKNVRISQRISGKGEADLERLLSEGAVSVALDATVLQSYRGGVIDAPSSSNTNHAVTVVALSTDCGGRAPQCWVVKNSWGAGWGEKGYFRVVKGKNSIGVANAVDTATGCSSDDGGNNNNNNNNDNAPYGNIDNTDRPGGDIAVGTATDAKDCQAQCARRSDCTIFAFNTCGNTCWFKSGNLPTSNRNCRVSGIITKRA</sequence>
<dbReference type="SMART" id="SM00456">
    <property type="entry name" value="WW"/>
    <property type="match status" value="2"/>
</dbReference>
<dbReference type="Gene3D" id="3.90.70.10">
    <property type="entry name" value="Cysteine proteinases"/>
    <property type="match status" value="1"/>
</dbReference>
<evidence type="ECO:0000256" key="4">
    <source>
        <dbReference type="ARBA" id="ARBA00023157"/>
    </source>
</evidence>
<evidence type="ECO:0000256" key="2">
    <source>
        <dbReference type="ARBA" id="ARBA00022468"/>
    </source>
</evidence>
<organism evidence="10 11">
    <name type="scientific">Planoprotostelium fungivorum</name>
    <dbReference type="NCBI Taxonomy" id="1890364"/>
    <lineage>
        <taxon>Eukaryota</taxon>
        <taxon>Amoebozoa</taxon>
        <taxon>Evosea</taxon>
        <taxon>Variosea</taxon>
        <taxon>Cavosteliida</taxon>
        <taxon>Cavosteliaceae</taxon>
        <taxon>Planoprotostelium</taxon>
    </lineage>
</organism>
<feature type="region of interest" description="Disordered" evidence="5">
    <location>
        <begin position="452"/>
        <end position="477"/>
    </location>
</feature>
<dbReference type="InterPro" id="IPR036020">
    <property type="entry name" value="WW_dom_sf"/>
</dbReference>
<accession>A0A2P6NUJ5</accession>
<protein>
    <submittedName>
        <fullName evidence="10">Cathepsin L</fullName>
    </submittedName>
</protein>
<dbReference type="PROSITE" id="PS00640">
    <property type="entry name" value="THIOL_PROTEASE_ASN"/>
    <property type="match status" value="1"/>
</dbReference>
<dbReference type="GO" id="GO:0006508">
    <property type="term" value="P:proteolysis"/>
    <property type="evidence" value="ECO:0007669"/>
    <property type="project" value="InterPro"/>
</dbReference>
<dbReference type="InterPro" id="IPR013128">
    <property type="entry name" value="Peptidase_C1A"/>
</dbReference>
<dbReference type="InterPro" id="IPR013201">
    <property type="entry name" value="Prot_inhib_I29"/>
</dbReference>
<dbReference type="CDD" id="cd02248">
    <property type="entry name" value="Peptidase_C1A"/>
    <property type="match status" value="1"/>
</dbReference>
<comment type="caution">
    <text evidence="10">The sequence shown here is derived from an EMBL/GenBank/DDBJ whole genome shotgun (WGS) entry which is preliminary data.</text>
</comment>
<dbReference type="SUPFAM" id="SSF54001">
    <property type="entry name" value="Cysteine proteinases"/>
    <property type="match status" value="1"/>
</dbReference>
<dbReference type="GO" id="GO:0005096">
    <property type="term" value="F:GTPase activator activity"/>
    <property type="evidence" value="ECO:0007669"/>
    <property type="project" value="UniProtKB-KW"/>
</dbReference>